<protein>
    <submittedName>
        <fullName evidence="1">Uncharacterized protein</fullName>
    </submittedName>
</protein>
<evidence type="ECO:0000313" key="2">
    <source>
        <dbReference type="Proteomes" id="UP001153076"/>
    </source>
</evidence>
<keyword evidence="2" id="KW-1185">Reference proteome</keyword>
<name>A0A9Q1KVD3_9CARY</name>
<comment type="caution">
    <text evidence="1">The sequence shown here is derived from an EMBL/GenBank/DDBJ whole genome shotgun (WGS) entry which is preliminary data.</text>
</comment>
<gene>
    <name evidence="1" type="ORF">Cgig2_005611</name>
</gene>
<dbReference type="Proteomes" id="UP001153076">
    <property type="component" value="Unassembled WGS sequence"/>
</dbReference>
<dbReference type="AlphaFoldDB" id="A0A9Q1KVD3"/>
<sequence>MVRKQFPFKKRSGNPSAVAGASILASLSNLSPDISCWRTSGLSTPKNHQDSELSTHAVIQDGSEIEVDGIEGNSTPNVGCDNALDVGVMSKSPLGECDPEHGFEVLEERNEWTRSSQRAFTSGTSHRCATFKEDICAGILDGNAVDVSFDDFPYYLRSGSSTFMARAD</sequence>
<accession>A0A9Q1KVD3</accession>
<proteinExistence type="predicted"/>
<organism evidence="1 2">
    <name type="scientific">Carnegiea gigantea</name>
    <dbReference type="NCBI Taxonomy" id="171969"/>
    <lineage>
        <taxon>Eukaryota</taxon>
        <taxon>Viridiplantae</taxon>
        <taxon>Streptophyta</taxon>
        <taxon>Embryophyta</taxon>
        <taxon>Tracheophyta</taxon>
        <taxon>Spermatophyta</taxon>
        <taxon>Magnoliopsida</taxon>
        <taxon>eudicotyledons</taxon>
        <taxon>Gunneridae</taxon>
        <taxon>Pentapetalae</taxon>
        <taxon>Caryophyllales</taxon>
        <taxon>Cactineae</taxon>
        <taxon>Cactaceae</taxon>
        <taxon>Cactoideae</taxon>
        <taxon>Echinocereeae</taxon>
        <taxon>Carnegiea</taxon>
    </lineage>
</organism>
<evidence type="ECO:0000313" key="1">
    <source>
        <dbReference type="EMBL" id="KAJ8449589.1"/>
    </source>
</evidence>
<reference evidence="1" key="1">
    <citation type="submission" date="2022-04" db="EMBL/GenBank/DDBJ databases">
        <title>Carnegiea gigantea Genome sequencing and assembly v2.</title>
        <authorList>
            <person name="Copetti D."/>
            <person name="Sanderson M.J."/>
            <person name="Burquez A."/>
            <person name="Wojciechowski M.F."/>
        </authorList>
    </citation>
    <scope>NUCLEOTIDE SEQUENCE</scope>
    <source>
        <strain evidence="1">SGP5-SGP5p</strain>
        <tissue evidence="1">Aerial part</tissue>
    </source>
</reference>
<dbReference type="OrthoDB" id="1728585at2759"/>
<dbReference type="EMBL" id="JAKOGI010000020">
    <property type="protein sequence ID" value="KAJ8449589.1"/>
    <property type="molecule type" value="Genomic_DNA"/>
</dbReference>